<dbReference type="InterPro" id="IPR007627">
    <property type="entry name" value="RNA_pol_sigma70_r2"/>
</dbReference>
<dbReference type="InterPro" id="IPR013324">
    <property type="entry name" value="RNA_pol_sigma_r3/r4-like"/>
</dbReference>
<dbReference type="SUPFAM" id="SSF88946">
    <property type="entry name" value="Sigma2 domain of RNA polymerase sigma factors"/>
    <property type="match status" value="1"/>
</dbReference>
<dbReference type="Proteomes" id="UP001550739">
    <property type="component" value="Unassembled WGS sequence"/>
</dbReference>
<dbReference type="CDD" id="cd06171">
    <property type="entry name" value="Sigma70_r4"/>
    <property type="match status" value="1"/>
</dbReference>
<keyword evidence="10" id="KW-1185">Reference proteome</keyword>
<keyword evidence="4" id="KW-0238">DNA-binding</keyword>
<evidence type="ECO:0000259" key="7">
    <source>
        <dbReference type="Pfam" id="PF04542"/>
    </source>
</evidence>
<evidence type="ECO:0000313" key="9">
    <source>
        <dbReference type="EMBL" id="MEU3782862.1"/>
    </source>
</evidence>
<reference evidence="9 10" key="1">
    <citation type="submission" date="2024-06" db="EMBL/GenBank/DDBJ databases">
        <title>The Natural Products Discovery Center: Release of the First 8490 Sequenced Strains for Exploring Actinobacteria Biosynthetic Diversity.</title>
        <authorList>
            <person name="Kalkreuter E."/>
            <person name="Kautsar S.A."/>
            <person name="Yang D."/>
            <person name="Bader C.D."/>
            <person name="Teijaro C.N."/>
            <person name="Fluegel L."/>
            <person name="Davis C.M."/>
            <person name="Simpson J.R."/>
            <person name="Lauterbach L."/>
            <person name="Steele A.D."/>
            <person name="Gui C."/>
            <person name="Meng S."/>
            <person name="Li G."/>
            <person name="Viehrig K."/>
            <person name="Ye F."/>
            <person name="Su P."/>
            <person name="Kiefer A.F."/>
            <person name="Nichols A."/>
            <person name="Cepeda A.J."/>
            <person name="Yan W."/>
            <person name="Fan B."/>
            <person name="Jiang Y."/>
            <person name="Adhikari A."/>
            <person name="Zheng C.-J."/>
            <person name="Schuster L."/>
            <person name="Cowan T.M."/>
            <person name="Smanski M.J."/>
            <person name="Chevrette M.G."/>
            <person name="De Carvalho L.P.S."/>
            <person name="Shen B."/>
        </authorList>
    </citation>
    <scope>NUCLEOTIDE SEQUENCE [LARGE SCALE GENOMIC DNA]</scope>
    <source>
        <strain evidence="9 10">NPDC033843</strain>
    </source>
</reference>
<feature type="compositionally biased region" description="Low complexity" evidence="6">
    <location>
        <begin position="156"/>
        <end position="172"/>
    </location>
</feature>
<dbReference type="Pfam" id="PF08281">
    <property type="entry name" value="Sigma70_r4_2"/>
    <property type="match status" value="1"/>
</dbReference>
<keyword evidence="2" id="KW-0805">Transcription regulation</keyword>
<dbReference type="InterPro" id="IPR014284">
    <property type="entry name" value="RNA_pol_sigma-70_dom"/>
</dbReference>
<dbReference type="PANTHER" id="PTHR43133">
    <property type="entry name" value="RNA POLYMERASE ECF-TYPE SIGMA FACTO"/>
    <property type="match status" value="1"/>
</dbReference>
<evidence type="ECO:0000313" key="10">
    <source>
        <dbReference type="Proteomes" id="UP001550739"/>
    </source>
</evidence>
<dbReference type="Gene3D" id="1.10.10.10">
    <property type="entry name" value="Winged helix-like DNA-binding domain superfamily/Winged helix DNA-binding domain"/>
    <property type="match status" value="1"/>
</dbReference>
<dbReference type="InterPro" id="IPR013325">
    <property type="entry name" value="RNA_pol_sigma_r2"/>
</dbReference>
<comment type="caution">
    <text evidence="9">The sequence shown here is derived from an EMBL/GenBank/DDBJ whole genome shotgun (WGS) entry which is preliminary data.</text>
</comment>
<evidence type="ECO:0000256" key="2">
    <source>
        <dbReference type="ARBA" id="ARBA00023015"/>
    </source>
</evidence>
<evidence type="ECO:0000256" key="6">
    <source>
        <dbReference type="SAM" id="MobiDB-lite"/>
    </source>
</evidence>
<dbReference type="NCBIfam" id="TIGR02937">
    <property type="entry name" value="sigma70-ECF"/>
    <property type="match status" value="1"/>
</dbReference>
<sequence length="201" mass="21864">MRDPRVFDDFYAGHVRRLTSQIYAMTGSLAEAEDLVQEAFARAWQNWEKVSGYADPEAWVRSVACRIRVSVWRKAVNRLTAHRRHGVPDEVPGVSPDYVAIVAALRRIPYEQRRAIVLHHLVGLSVEETARETDVAPGTVKARLSRGRQAMAPYLSDSAGDGPAGAAPPSGLRSALAAPGIAPAAATDVLGSTDQEVHHHD</sequence>
<dbReference type="InterPro" id="IPR039425">
    <property type="entry name" value="RNA_pol_sigma-70-like"/>
</dbReference>
<evidence type="ECO:0000256" key="1">
    <source>
        <dbReference type="ARBA" id="ARBA00010641"/>
    </source>
</evidence>
<dbReference type="RefSeq" id="WP_334574187.1">
    <property type="nucleotide sequence ID" value="NZ_JBEZVE010000010.1"/>
</dbReference>
<evidence type="ECO:0000256" key="4">
    <source>
        <dbReference type="ARBA" id="ARBA00023125"/>
    </source>
</evidence>
<evidence type="ECO:0000259" key="8">
    <source>
        <dbReference type="Pfam" id="PF08281"/>
    </source>
</evidence>
<protein>
    <submittedName>
        <fullName evidence="9">SigE family RNA polymerase sigma factor</fullName>
    </submittedName>
</protein>
<evidence type="ECO:0000256" key="3">
    <source>
        <dbReference type="ARBA" id="ARBA00023082"/>
    </source>
</evidence>
<dbReference type="EMBL" id="JBEZVE010000010">
    <property type="protein sequence ID" value="MEU3782862.1"/>
    <property type="molecule type" value="Genomic_DNA"/>
</dbReference>
<feature type="domain" description="RNA polymerase sigma factor 70 region 4 type 2" evidence="8">
    <location>
        <begin position="100"/>
        <end position="151"/>
    </location>
</feature>
<proteinExistence type="inferred from homology"/>
<dbReference type="SUPFAM" id="SSF88659">
    <property type="entry name" value="Sigma3 and sigma4 domains of RNA polymerase sigma factors"/>
    <property type="match status" value="1"/>
</dbReference>
<organism evidence="9 10">
    <name type="scientific">Streptomyces sp. 900129855</name>
    <dbReference type="NCBI Taxonomy" id="3155129"/>
    <lineage>
        <taxon>Bacteria</taxon>
        <taxon>Bacillati</taxon>
        <taxon>Actinomycetota</taxon>
        <taxon>Actinomycetes</taxon>
        <taxon>Kitasatosporales</taxon>
        <taxon>Streptomycetaceae</taxon>
        <taxon>Streptomyces</taxon>
    </lineage>
</organism>
<evidence type="ECO:0000256" key="5">
    <source>
        <dbReference type="ARBA" id="ARBA00023163"/>
    </source>
</evidence>
<dbReference type="PANTHER" id="PTHR43133:SF50">
    <property type="entry name" value="ECF RNA POLYMERASE SIGMA FACTOR SIGM"/>
    <property type="match status" value="1"/>
</dbReference>
<dbReference type="InterPro" id="IPR013249">
    <property type="entry name" value="RNA_pol_sigma70_r4_t2"/>
</dbReference>
<feature type="domain" description="RNA polymerase sigma-70 region 2" evidence="7">
    <location>
        <begin position="11"/>
        <end position="74"/>
    </location>
</feature>
<dbReference type="Pfam" id="PF04542">
    <property type="entry name" value="Sigma70_r2"/>
    <property type="match status" value="1"/>
</dbReference>
<feature type="region of interest" description="Disordered" evidence="6">
    <location>
        <begin position="153"/>
        <end position="172"/>
    </location>
</feature>
<name>A0ABV2ZJY3_9ACTN</name>
<comment type="similarity">
    <text evidence="1">Belongs to the sigma-70 factor family. ECF subfamily.</text>
</comment>
<dbReference type="Gene3D" id="1.10.1740.10">
    <property type="match status" value="1"/>
</dbReference>
<gene>
    <name evidence="9" type="ORF">AB0E89_20305</name>
</gene>
<keyword evidence="3" id="KW-0731">Sigma factor</keyword>
<accession>A0ABV2ZJY3</accession>
<keyword evidence="5" id="KW-0804">Transcription</keyword>
<dbReference type="InterPro" id="IPR036388">
    <property type="entry name" value="WH-like_DNA-bd_sf"/>
</dbReference>